<dbReference type="InterPro" id="IPR000515">
    <property type="entry name" value="MetI-like"/>
</dbReference>
<comment type="subcellular location">
    <subcellularLocation>
        <location evidence="1">Cell inner membrane</location>
        <topology evidence="1">Multi-pass membrane protein</topology>
    </subcellularLocation>
    <subcellularLocation>
        <location evidence="9">Cell membrane</location>
        <topology evidence="9">Multi-pass membrane protein</topology>
    </subcellularLocation>
</comment>
<dbReference type="RefSeq" id="WP_023430669.1">
    <property type="nucleotide sequence ID" value="NZ_AWXZ01000013.1"/>
</dbReference>
<dbReference type="Proteomes" id="UP000017819">
    <property type="component" value="Unassembled WGS sequence"/>
</dbReference>
<dbReference type="GO" id="GO:0006865">
    <property type="term" value="P:amino acid transport"/>
    <property type="evidence" value="ECO:0007669"/>
    <property type="project" value="TreeGrafter"/>
</dbReference>
<feature type="transmembrane region" description="Helical" evidence="9">
    <location>
        <begin position="95"/>
        <end position="118"/>
    </location>
</feature>
<keyword evidence="6 9" id="KW-0812">Transmembrane</keyword>
<evidence type="ECO:0000256" key="5">
    <source>
        <dbReference type="ARBA" id="ARBA00022519"/>
    </source>
</evidence>
<dbReference type="PATRIC" id="fig|631454.5.peg.510"/>
<keyword evidence="12" id="KW-1185">Reference proteome</keyword>
<feature type="transmembrane region" description="Helical" evidence="9">
    <location>
        <begin position="21"/>
        <end position="41"/>
    </location>
</feature>
<feature type="transmembrane region" description="Helical" evidence="9">
    <location>
        <begin position="239"/>
        <end position="258"/>
    </location>
</feature>
<dbReference type="EMBL" id="AWXZ01000013">
    <property type="protein sequence ID" value="ESR26736.1"/>
    <property type="molecule type" value="Genomic_DNA"/>
</dbReference>
<dbReference type="CDD" id="cd06261">
    <property type="entry name" value="TM_PBP2"/>
    <property type="match status" value="1"/>
</dbReference>
<evidence type="ECO:0000256" key="6">
    <source>
        <dbReference type="ARBA" id="ARBA00022692"/>
    </source>
</evidence>
<dbReference type="Pfam" id="PF00528">
    <property type="entry name" value="BPD_transp_1"/>
    <property type="match status" value="1"/>
</dbReference>
<sequence length="274" mass="30520">MSAKSDLRPPPRARRWDAPRVAGHVLMGVWIAAGVLLAIYLVGAFSTDFAQRYGFRMLSGFWTTIELVTLSLLIGAAISLPVAAGRLSPNPVIGALAYGYVYFFRGTPLLAQTFLVYYGAGSFRAELDAVGLWTFFRDAWFCAVFTFSLNTSAYQAEILAGAIRTVPRSQIEAGQALGLSRYVIATRIVLPQALVVALRPYGNEVVLMIKGSAIASIITIYDLMGETRRAFSRSFDFQTYIWAAILYLVLVETLRRLWDVMERRLTRHLVRDDT</sequence>
<proteinExistence type="inferred from homology"/>
<reference evidence="11 12" key="1">
    <citation type="journal article" date="2014" name="Genome Announc.">
        <title>Draft Genome Sequence of Lutibaculum baratangense Strain AMV1T, Isolated from a Mud Volcano in Andamans, India.</title>
        <authorList>
            <person name="Singh A."/>
            <person name="Sreenivas A."/>
            <person name="Sathyanarayana Reddy G."/>
            <person name="Pinnaka A.K."/>
            <person name="Shivaji S."/>
        </authorList>
    </citation>
    <scope>NUCLEOTIDE SEQUENCE [LARGE SCALE GENOMIC DNA]</scope>
    <source>
        <strain evidence="11 12">AMV1</strain>
    </source>
</reference>
<dbReference type="PANTHER" id="PTHR30614:SF10">
    <property type="entry name" value="ARGININE ABC TRANSPORTER PERMEASE PROTEIN ARTM"/>
    <property type="match status" value="1"/>
</dbReference>
<dbReference type="eggNOG" id="COG4160">
    <property type="taxonomic scope" value="Bacteria"/>
</dbReference>
<evidence type="ECO:0000256" key="3">
    <source>
        <dbReference type="ARBA" id="ARBA00022448"/>
    </source>
</evidence>
<dbReference type="PANTHER" id="PTHR30614">
    <property type="entry name" value="MEMBRANE COMPONENT OF AMINO ACID ABC TRANSPORTER"/>
    <property type="match status" value="1"/>
</dbReference>
<evidence type="ECO:0000313" key="12">
    <source>
        <dbReference type="Proteomes" id="UP000017819"/>
    </source>
</evidence>
<dbReference type="NCBIfam" id="TIGR01726">
    <property type="entry name" value="HEQRo_perm_3TM"/>
    <property type="match status" value="1"/>
</dbReference>
<dbReference type="InterPro" id="IPR035906">
    <property type="entry name" value="MetI-like_sf"/>
</dbReference>
<evidence type="ECO:0000256" key="1">
    <source>
        <dbReference type="ARBA" id="ARBA00004429"/>
    </source>
</evidence>
<dbReference type="SUPFAM" id="SSF161098">
    <property type="entry name" value="MetI-like"/>
    <property type="match status" value="1"/>
</dbReference>
<dbReference type="InterPro" id="IPR043429">
    <property type="entry name" value="ArtM/GltK/GlnP/TcyL/YhdX-like"/>
</dbReference>
<feature type="transmembrane region" description="Helical" evidence="9">
    <location>
        <begin position="61"/>
        <end position="83"/>
    </location>
</feature>
<keyword evidence="4" id="KW-1003">Cell membrane</keyword>
<feature type="domain" description="ABC transmembrane type-1" evidence="10">
    <location>
        <begin position="61"/>
        <end position="258"/>
    </location>
</feature>
<dbReference type="GO" id="GO:0022857">
    <property type="term" value="F:transmembrane transporter activity"/>
    <property type="evidence" value="ECO:0007669"/>
    <property type="project" value="InterPro"/>
</dbReference>
<gene>
    <name evidence="11" type="ORF">N177_0520</name>
</gene>
<keyword evidence="5" id="KW-0997">Cell inner membrane</keyword>
<protein>
    <submittedName>
        <fullName evidence="11">Amino acid ABC transporter, permease protein</fullName>
    </submittedName>
</protein>
<dbReference type="PROSITE" id="PS50928">
    <property type="entry name" value="ABC_TM1"/>
    <property type="match status" value="1"/>
</dbReference>
<evidence type="ECO:0000256" key="7">
    <source>
        <dbReference type="ARBA" id="ARBA00022989"/>
    </source>
</evidence>
<organism evidence="11 12">
    <name type="scientific">Lutibaculum baratangense AMV1</name>
    <dbReference type="NCBI Taxonomy" id="631454"/>
    <lineage>
        <taxon>Bacteria</taxon>
        <taxon>Pseudomonadati</taxon>
        <taxon>Pseudomonadota</taxon>
        <taxon>Alphaproteobacteria</taxon>
        <taxon>Hyphomicrobiales</taxon>
        <taxon>Tepidamorphaceae</taxon>
        <taxon>Lutibaculum</taxon>
    </lineage>
</organism>
<evidence type="ECO:0000256" key="8">
    <source>
        <dbReference type="ARBA" id="ARBA00023136"/>
    </source>
</evidence>
<evidence type="ECO:0000259" key="10">
    <source>
        <dbReference type="PROSITE" id="PS50928"/>
    </source>
</evidence>
<dbReference type="AlphaFoldDB" id="V4RKZ3"/>
<comment type="similarity">
    <text evidence="2">Belongs to the binding-protein-dependent transport system permease family. HisMQ subfamily.</text>
</comment>
<evidence type="ECO:0000256" key="4">
    <source>
        <dbReference type="ARBA" id="ARBA00022475"/>
    </source>
</evidence>
<keyword evidence="3 9" id="KW-0813">Transport</keyword>
<dbReference type="Gene3D" id="1.10.3720.10">
    <property type="entry name" value="MetI-like"/>
    <property type="match status" value="1"/>
</dbReference>
<evidence type="ECO:0000256" key="9">
    <source>
        <dbReference type="RuleBase" id="RU363032"/>
    </source>
</evidence>
<dbReference type="STRING" id="631454.N177_0520"/>
<comment type="caution">
    <text evidence="11">The sequence shown here is derived from an EMBL/GenBank/DDBJ whole genome shotgun (WGS) entry which is preliminary data.</text>
</comment>
<name>V4RKZ3_9HYPH</name>
<dbReference type="InterPro" id="IPR010065">
    <property type="entry name" value="AA_ABC_transptr_permease_3TM"/>
</dbReference>
<dbReference type="GO" id="GO:0043190">
    <property type="term" value="C:ATP-binding cassette (ABC) transporter complex"/>
    <property type="evidence" value="ECO:0007669"/>
    <property type="project" value="InterPro"/>
</dbReference>
<keyword evidence="8 9" id="KW-0472">Membrane</keyword>
<evidence type="ECO:0000256" key="2">
    <source>
        <dbReference type="ARBA" id="ARBA00010072"/>
    </source>
</evidence>
<accession>V4RKZ3</accession>
<evidence type="ECO:0000313" key="11">
    <source>
        <dbReference type="EMBL" id="ESR26736.1"/>
    </source>
</evidence>
<feature type="transmembrane region" description="Helical" evidence="9">
    <location>
        <begin position="205"/>
        <end position="224"/>
    </location>
</feature>
<keyword evidence="7 9" id="KW-1133">Transmembrane helix</keyword>